<protein>
    <recommendedName>
        <fullName evidence="4">NVEALA protein</fullName>
    </recommendedName>
</protein>
<dbReference type="RefSeq" id="WP_217778374.1">
    <property type="nucleotide sequence ID" value="NZ_JAHOOV010000008.1"/>
</dbReference>
<dbReference type="AlphaFoldDB" id="A0AAW5CB98"/>
<comment type="caution">
    <text evidence="2">The sequence shown here is derived from an EMBL/GenBank/DDBJ whole genome shotgun (WGS) entry which is preliminary data.</text>
</comment>
<reference evidence="2" key="1">
    <citation type="submission" date="2022-01" db="EMBL/GenBank/DDBJ databases">
        <title>Collection of gut derived symbiotic bacterial strains cultured from healthy donors.</title>
        <authorList>
            <person name="Lin H."/>
            <person name="Kohout C."/>
            <person name="Waligurski E."/>
            <person name="Pamer E.G."/>
        </authorList>
    </citation>
    <scope>NUCLEOTIDE SEQUENCE</scope>
    <source>
        <strain evidence="2">DFI.1.149</strain>
    </source>
</reference>
<keyword evidence="1" id="KW-0812">Transmembrane</keyword>
<sequence>MDIKNKGINKGLHEKTNEDNEKKTLFVMKKLKVIKKVKILVASVLFCAMGYVGYTAHEKMTMSSTERFMLANVEALTSVESGSGYCTMHFPCFDTYGNPTGKYSASSYTEPNCNGSYHSHSCKNCNKV</sequence>
<organism evidence="2 3">
    <name type="scientific">Odoribacter splanchnicus</name>
    <dbReference type="NCBI Taxonomy" id="28118"/>
    <lineage>
        <taxon>Bacteria</taxon>
        <taxon>Pseudomonadati</taxon>
        <taxon>Bacteroidota</taxon>
        <taxon>Bacteroidia</taxon>
        <taxon>Bacteroidales</taxon>
        <taxon>Odoribacteraceae</taxon>
        <taxon>Odoribacter</taxon>
    </lineage>
</organism>
<evidence type="ECO:0000256" key="1">
    <source>
        <dbReference type="SAM" id="Phobius"/>
    </source>
</evidence>
<dbReference type="Proteomes" id="UP001199750">
    <property type="component" value="Unassembled WGS sequence"/>
</dbReference>
<evidence type="ECO:0000313" key="3">
    <source>
        <dbReference type="Proteomes" id="UP001199750"/>
    </source>
</evidence>
<evidence type="ECO:0008006" key="4">
    <source>
        <dbReference type="Google" id="ProtNLM"/>
    </source>
</evidence>
<name>A0AAW5CB98_9BACT</name>
<keyword evidence="1" id="KW-0472">Membrane</keyword>
<gene>
    <name evidence="2" type="ORF">L0P03_03270</name>
</gene>
<accession>A0AAW5CB98</accession>
<feature type="transmembrane region" description="Helical" evidence="1">
    <location>
        <begin position="37"/>
        <end position="54"/>
    </location>
</feature>
<proteinExistence type="predicted"/>
<evidence type="ECO:0000313" key="2">
    <source>
        <dbReference type="EMBL" id="MCG4958876.1"/>
    </source>
</evidence>
<dbReference type="EMBL" id="JAKNDN010000005">
    <property type="protein sequence ID" value="MCG4958876.1"/>
    <property type="molecule type" value="Genomic_DNA"/>
</dbReference>
<keyword evidence="1" id="KW-1133">Transmembrane helix</keyword>